<evidence type="ECO:0000256" key="1">
    <source>
        <dbReference type="SAM" id="Phobius"/>
    </source>
</evidence>
<accession>A0A0S8GFF7</accession>
<keyword evidence="1" id="KW-0472">Membrane</keyword>
<dbReference type="Gene3D" id="1.10.10.1320">
    <property type="entry name" value="Anti-sigma factor, zinc-finger domain"/>
    <property type="match status" value="1"/>
</dbReference>
<dbReference type="Proteomes" id="UP000051096">
    <property type="component" value="Unassembled WGS sequence"/>
</dbReference>
<dbReference type="Pfam" id="PF13490">
    <property type="entry name" value="zf-HC2"/>
    <property type="match status" value="1"/>
</dbReference>
<comment type="caution">
    <text evidence="3">The sequence shown here is derived from an EMBL/GenBank/DDBJ whole genome shotgun (WGS) entry which is preliminary data.</text>
</comment>
<keyword evidence="1" id="KW-0812">Transmembrane</keyword>
<feature type="domain" description="Putative zinc-finger" evidence="2">
    <location>
        <begin position="7"/>
        <end position="37"/>
    </location>
</feature>
<evidence type="ECO:0000313" key="3">
    <source>
        <dbReference type="EMBL" id="KPK71751.1"/>
    </source>
</evidence>
<proteinExistence type="predicted"/>
<gene>
    <name evidence="3" type="ORF">AMJ87_06740</name>
</gene>
<dbReference type="InterPro" id="IPR027383">
    <property type="entry name" value="Znf_put"/>
</dbReference>
<protein>
    <recommendedName>
        <fullName evidence="2">Putative zinc-finger domain-containing protein</fullName>
    </recommendedName>
</protein>
<sequence length="259" mass="28938">MKCDMPHELLSGYLDGELSDAQKKQVEEHLKKCTRCQKELEELRQLDEYVRTVEVEEPSRTFVFGLNRRVMKAVAKRRTSVLFRLSPVFAPVAVAVLVLIILANIDRQAGVVHLGHRVLYAERRGREEVTLSIPSIAGAQYGIEKGAVSQKEDVVVTPGLAPAAQAPEAAKKTAKREVRDEVSSRRAEEFVELPQDKIVRAIVDSTGTVVKVATGNTIVPERDTVLENQLRGRQLTAPTVAGRRTQLYVDFTQKQERDN</sequence>
<keyword evidence="1" id="KW-1133">Transmembrane helix</keyword>
<feature type="transmembrane region" description="Helical" evidence="1">
    <location>
        <begin position="81"/>
        <end position="103"/>
    </location>
</feature>
<evidence type="ECO:0000259" key="2">
    <source>
        <dbReference type="Pfam" id="PF13490"/>
    </source>
</evidence>
<dbReference type="AlphaFoldDB" id="A0A0S8GFF7"/>
<evidence type="ECO:0000313" key="4">
    <source>
        <dbReference type="Proteomes" id="UP000051096"/>
    </source>
</evidence>
<name>A0A0S8GFF7_UNCW3</name>
<dbReference type="EMBL" id="LJUO01000055">
    <property type="protein sequence ID" value="KPK71751.1"/>
    <property type="molecule type" value="Genomic_DNA"/>
</dbReference>
<dbReference type="InterPro" id="IPR041916">
    <property type="entry name" value="Anti_sigma_zinc_sf"/>
</dbReference>
<organism evidence="3 4">
    <name type="scientific">candidate division WOR_3 bacterium SM23_60</name>
    <dbReference type="NCBI Taxonomy" id="1703780"/>
    <lineage>
        <taxon>Bacteria</taxon>
        <taxon>Bacteria division WOR-3</taxon>
    </lineage>
</organism>
<reference evidence="3 4" key="1">
    <citation type="journal article" date="2015" name="Microbiome">
        <title>Genomic resolution of linkages in carbon, nitrogen, and sulfur cycling among widespread estuary sediment bacteria.</title>
        <authorList>
            <person name="Baker B.J."/>
            <person name="Lazar C.S."/>
            <person name="Teske A.P."/>
            <person name="Dick G.J."/>
        </authorList>
    </citation>
    <scope>NUCLEOTIDE SEQUENCE [LARGE SCALE GENOMIC DNA]</scope>
    <source>
        <strain evidence="3">SM23_60</strain>
    </source>
</reference>